<dbReference type="AlphaFoldDB" id="A0A7Z0SDY5"/>
<sequence length="69" mass="7784">MFSRTKGIEGCSAPDTLLTSQRVTEYQLFPSPIRSAIFDAGKTSRINVAHFMTELITTNSTWINCRKML</sequence>
<dbReference type="EMBL" id="JACCHS010000149">
    <property type="protein sequence ID" value="NYT47436.1"/>
    <property type="molecule type" value="Genomic_DNA"/>
</dbReference>
<dbReference type="Proteomes" id="UP000537890">
    <property type="component" value="Unassembled WGS sequence"/>
</dbReference>
<accession>A0A7Z0SDY5</accession>
<organism evidence="1 2">
    <name type="scientific">Candidatus Methanofishera endochildressiae</name>
    <dbReference type="NCBI Taxonomy" id="2738884"/>
    <lineage>
        <taxon>Bacteria</taxon>
        <taxon>Pseudomonadati</taxon>
        <taxon>Pseudomonadota</taxon>
        <taxon>Gammaproteobacteria</taxon>
        <taxon>Candidatus Methanofishera</taxon>
    </lineage>
</organism>
<name>A0A7Z0SDY5_9GAMM</name>
<gene>
    <name evidence="1" type="ORF">H0A75_07545</name>
</gene>
<evidence type="ECO:0000313" key="1">
    <source>
        <dbReference type="EMBL" id="NYT47436.1"/>
    </source>
</evidence>
<comment type="caution">
    <text evidence="1">The sequence shown here is derived from an EMBL/GenBank/DDBJ whole genome shotgun (WGS) entry which is preliminary data.</text>
</comment>
<protein>
    <submittedName>
        <fullName evidence="1">Uncharacterized protein</fullName>
    </submittedName>
</protein>
<proteinExistence type="predicted"/>
<evidence type="ECO:0000313" key="2">
    <source>
        <dbReference type="Proteomes" id="UP000537890"/>
    </source>
</evidence>
<reference evidence="1 2" key="1">
    <citation type="submission" date="2020-05" db="EMBL/GenBank/DDBJ databases">
        <title>Horizontal transmission and recombination maintain forever young bacterial symbiont genomes.</title>
        <authorList>
            <person name="Russell S.L."/>
            <person name="Pepper-Tunick E."/>
            <person name="Svedberg J."/>
            <person name="Byrne A."/>
            <person name="Ruelas Castillo J."/>
            <person name="Vollmers C."/>
            <person name="Beinart R.A."/>
            <person name="Corbett-Detig R."/>
        </authorList>
    </citation>
    <scope>NUCLEOTIDE SEQUENCE [LARGE SCALE GENOMIC DNA]</scope>
    <source>
        <strain evidence="1">4727-3</strain>
    </source>
</reference>